<dbReference type="Pfam" id="PF13354">
    <property type="entry name" value="Beta-lactamase2"/>
    <property type="match status" value="1"/>
</dbReference>
<proteinExistence type="predicted"/>
<evidence type="ECO:0000259" key="1">
    <source>
        <dbReference type="Pfam" id="PF13354"/>
    </source>
</evidence>
<feature type="domain" description="Beta-lactamase class A catalytic" evidence="1">
    <location>
        <begin position="58"/>
        <end position="178"/>
    </location>
</feature>
<dbReference type="Proteomes" id="UP000240971">
    <property type="component" value="Unassembled WGS sequence"/>
</dbReference>
<dbReference type="RefSeq" id="WP_106528496.1">
    <property type="nucleotide sequence ID" value="NZ_PYAW01000002.1"/>
</dbReference>
<dbReference type="InterPro" id="IPR045155">
    <property type="entry name" value="Beta-lactam_cat"/>
</dbReference>
<comment type="caution">
    <text evidence="2">The sequence shown here is derived from an EMBL/GenBank/DDBJ whole genome shotgun (WGS) entry which is preliminary data.</text>
</comment>
<keyword evidence="3" id="KW-1185">Reference proteome</keyword>
<organism evidence="2 3">
    <name type="scientific">Chitinophaga niastensis</name>
    <dbReference type="NCBI Taxonomy" id="536980"/>
    <lineage>
        <taxon>Bacteria</taxon>
        <taxon>Pseudomonadati</taxon>
        <taxon>Bacteroidota</taxon>
        <taxon>Chitinophagia</taxon>
        <taxon>Chitinophagales</taxon>
        <taxon>Chitinophagaceae</taxon>
        <taxon>Chitinophaga</taxon>
    </lineage>
</organism>
<dbReference type="GO" id="GO:0030655">
    <property type="term" value="P:beta-lactam antibiotic catabolic process"/>
    <property type="evidence" value="ECO:0007669"/>
    <property type="project" value="InterPro"/>
</dbReference>
<dbReference type="SUPFAM" id="SSF56601">
    <property type="entry name" value="beta-lactamase/transpeptidase-like"/>
    <property type="match status" value="1"/>
</dbReference>
<name>A0A2P8HPG3_CHINA</name>
<evidence type="ECO:0000313" key="2">
    <source>
        <dbReference type="EMBL" id="PSL48087.1"/>
    </source>
</evidence>
<dbReference type="OrthoDB" id="1884322at2"/>
<protein>
    <submittedName>
        <fullName evidence="2">Beta-lactamase family protein</fullName>
    </submittedName>
</protein>
<dbReference type="GO" id="GO:0008800">
    <property type="term" value="F:beta-lactamase activity"/>
    <property type="evidence" value="ECO:0007669"/>
    <property type="project" value="InterPro"/>
</dbReference>
<sequence length="409" mass="47254">MQTQHYPATDNFLDALLKGQKSRLGAVFSDPAAYRLQIIFTRIDRDARQHPHFTDYSYGVSPGTYYYPASTVKLPGAILALEKLYDLQIAGATRNTPMFTAPLPGVNPGVLHDYSAADKVPSVAHYIKKIFLVSDNDAFNRLYEFVGQEHFNRRLWEMGYQQAHIRHRVGLPLHEEANKYTNGIRLQQGKHLLYQQPAIRSNLVFPARQDFAGQAHYNHQGQLERKPMDFSYRNKLPLTHLHDILRSIIFPEAVTKQQRFRLTEDDYQFLYRCMSQYPEESIDPLYDPAHFPQTYAKLLLFGGMGDQQIPANIRIFNKPGWAYGFLTDTAYIVDFANNIEFLLSASIFVNKDGILGDDQQVFDEIGKPFLKTLGEIIYTAEQQRNKKYQPDLSRFKLNYKNTNSHITHY</sequence>
<dbReference type="EMBL" id="PYAW01000002">
    <property type="protein sequence ID" value="PSL48087.1"/>
    <property type="molecule type" value="Genomic_DNA"/>
</dbReference>
<evidence type="ECO:0000313" key="3">
    <source>
        <dbReference type="Proteomes" id="UP000240971"/>
    </source>
</evidence>
<gene>
    <name evidence="2" type="ORF">CLV51_102949</name>
</gene>
<dbReference type="AlphaFoldDB" id="A0A2P8HPG3"/>
<dbReference type="Gene3D" id="3.40.710.10">
    <property type="entry name" value="DD-peptidase/beta-lactamase superfamily"/>
    <property type="match status" value="1"/>
</dbReference>
<reference evidence="2 3" key="1">
    <citation type="submission" date="2018-03" db="EMBL/GenBank/DDBJ databases">
        <title>Genomic Encyclopedia of Archaeal and Bacterial Type Strains, Phase II (KMG-II): from individual species to whole genera.</title>
        <authorList>
            <person name="Goeker M."/>
        </authorList>
    </citation>
    <scope>NUCLEOTIDE SEQUENCE [LARGE SCALE GENOMIC DNA]</scope>
    <source>
        <strain evidence="2 3">DSM 24859</strain>
    </source>
</reference>
<dbReference type="InterPro" id="IPR012338">
    <property type="entry name" value="Beta-lactam/transpept-like"/>
</dbReference>
<accession>A0A2P8HPG3</accession>